<evidence type="ECO:0000313" key="8">
    <source>
        <dbReference type="Proteomes" id="UP001202674"/>
    </source>
</evidence>
<proteinExistence type="predicted"/>
<dbReference type="InterPro" id="IPR002797">
    <property type="entry name" value="Polysacc_synth"/>
</dbReference>
<sequence length="504" mass="54339">MTDEAGESRLRSLVSIARGASLYTVGKILSDVGEFVLHLLVSRFLGAGLYGLFAYGKTLAFTALLLTNLGSDTSILKYIPQYEDEPSKRRFLLGLAWLTSFLGAVVVSTLLFVFAPTVASLTLEEPGFVAILRLFAGILFLDTLANLLYATFRAVELIEYEVLADRVIKPVLRVVAVGSVLLVGASVYSVVVAMVVASAVTLFVAIAFFLNRLSIRPTLRGPHATRETVTEYYNYSLPLTAKEAGTVMQGRIDVLIVGIFLSSTAVGVYNVSVLVSSLLYVPLLAFNQLFPPIAARLYANDERADLAAIYRATTRWIFTVSLVIGIFAVVFRAEILTLFGPEFTAGTLVLTLFVVSQLFNCATGPSDSLLMMTDHQYVVMANEWVFGIANVVLNVVLIQQYGFIGAAVASAGVLAVRNLTKVAEVWHFERLHPYSRSFLKPLFAGAVAALGMLAVDALLPSLPAVALGAVVGTVVYAGVLFSFGIEPVDRQAYEEVAGARDSAD</sequence>
<comment type="subcellular location">
    <subcellularLocation>
        <location evidence="1">Cell membrane</location>
        <topology evidence="1">Multi-pass membrane protein</topology>
    </subcellularLocation>
</comment>
<feature type="transmembrane region" description="Helical" evidence="6">
    <location>
        <begin position="170"/>
        <end position="187"/>
    </location>
</feature>
<keyword evidence="8" id="KW-1185">Reference proteome</keyword>
<evidence type="ECO:0000256" key="3">
    <source>
        <dbReference type="ARBA" id="ARBA00022692"/>
    </source>
</evidence>
<keyword evidence="5 6" id="KW-0472">Membrane</keyword>
<dbReference type="AlphaFoldDB" id="A0AAE3K3Y3"/>
<keyword evidence="3 6" id="KW-0812">Transmembrane</keyword>
<feature type="transmembrane region" description="Helical" evidence="6">
    <location>
        <begin position="252"/>
        <end position="271"/>
    </location>
</feature>
<gene>
    <name evidence="7" type="ORF">AArcSt11_00620</name>
</gene>
<evidence type="ECO:0000256" key="1">
    <source>
        <dbReference type="ARBA" id="ARBA00004651"/>
    </source>
</evidence>
<dbReference type="GO" id="GO:0005886">
    <property type="term" value="C:plasma membrane"/>
    <property type="evidence" value="ECO:0007669"/>
    <property type="project" value="UniProtKB-SubCell"/>
</dbReference>
<evidence type="ECO:0000256" key="5">
    <source>
        <dbReference type="ARBA" id="ARBA00023136"/>
    </source>
</evidence>
<dbReference type="EMBL" id="JAKRVY010000001">
    <property type="protein sequence ID" value="MCL9812155.1"/>
    <property type="molecule type" value="Genomic_DNA"/>
</dbReference>
<keyword evidence="4 6" id="KW-1133">Transmembrane helix</keyword>
<dbReference type="RefSeq" id="WP_250593687.1">
    <property type="nucleotide sequence ID" value="NZ_JAKRVY010000001.1"/>
</dbReference>
<reference evidence="7 8" key="1">
    <citation type="journal article" date="2022" name="Syst. Appl. Microbiol.">
        <title>Natronocalculus amylovorans gen. nov., sp. nov., and Natranaeroarchaeum aerophilus sp. nov., dominant culturable amylolytic natronoarchaea from hypersaline soda lakes in southwestern Siberia.</title>
        <authorList>
            <person name="Sorokin D.Y."/>
            <person name="Elcheninov A.G."/>
            <person name="Khizhniak T.V."/>
            <person name="Koenen M."/>
            <person name="Bale N.J."/>
            <person name="Damste J.S.S."/>
            <person name="Kublanov I.V."/>
        </authorList>
    </citation>
    <scope>NUCLEOTIDE SEQUENCE [LARGE SCALE GENOMIC DNA]</scope>
    <source>
        <strain evidence="7 8">AArc-St1-1</strain>
    </source>
</reference>
<protein>
    <submittedName>
        <fullName evidence="7">Oligosaccharide flippase family protein</fullName>
    </submittedName>
</protein>
<evidence type="ECO:0000313" key="7">
    <source>
        <dbReference type="EMBL" id="MCL9812155.1"/>
    </source>
</evidence>
<evidence type="ECO:0000256" key="6">
    <source>
        <dbReference type="SAM" id="Phobius"/>
    </source>
</evidence>
<feature type="transmembrane region" description="Helical" evidence="6">
    <location>
        <begin position="316"/>
        <end position="339"/>
    </location>
</feature>
<dbReference type="CDD" id="cd13128">
    <property type="entry name" value="MATE_Wzx_like"/>
    <property type="match status" value="1"/>
</dbReference>
<feature type="transmembrane region" description="Helical" evidence="6">
    <location>
        <begin position="193"/>
        <end position="210"/>
    </location>
</feature>
<dbReference type="InterPro" id="IPR050833">
    <property type="entry name" value="Poly_Biosynth_Transport"/>
</dbReference>
<feature type="transmembrane region" description="Helical" evidence="6">
    <location>
        <begin position="345"/>
        <end position="365"/>
    </location>
</feature>
<dbReference type="PANTHER" id="PTHR30250">
    <property type="entry name" value="PST FAMILY PREDICTED COLANIC ACID TRANSPORTER"/>
    <property type="match status" value="1"/>
</dbReference>
<feature type="transmembrane region" description="Helical" evidence="6">
    <location>
        <begin position="465"/>
        <end position="485"/>
    </location>
</feature>
<dbReference type="PANTHER" id="PTHR30250:SF27">
    <property type="entry name" value="POLYSACCHARIDE BIOSYNTHESIS PROTEIN"/>
    <property type="match status" value="1"/>
</dbReference>
<accession>A0AAE3K3Y3</accession>
<keyword evidence="2" id="KW-1003">Cell membrane</keyword>
<organism evidence="7 8">
    <name type="scientific">Natranaeroarchaeum aerophilus</name>
    <dbReference type="NCBI Taxonomy" id="2917711"/>
    <lineage>
        <taxon>Archaea</taxon>
        <taxon>Methanobacteriati</taxon>
        <taxon>Methanobacteriota</taxon>
        <taxon>Stenosarchaea group</taxon>
        <taxon>Halobacteria</taxon>
        <taxon>Halobacteriales</taxon>
        <taxon>Natronoarchaeaceae</taxon>
        <taxon>Natranaeroarchaeum</taxon>
    </lineage>
</organism>
<feature type="transmembrane region" description="Helical" evidence="6">
    <location>
        <begin position="91"/>
        <end position="115"/>
    </location>
</feature>
<evidence type="ECO:0000256" key="2">
    <source>
        <dbReference type="ARBA" id="ARBA00022475"/>
    </source>
</evidence>
<feature type="transmembrane region" description="Helical" evidence="6">
    <location>
        <begin position="403"/>
        <end position="420"/>
    </location>
</feature>
<evidence type="ECO:0000256" key="4">
    <source>
        <dbReference type="ARBA" id="ARBA00022989"/>
    </source>
</evidence>
<feature type="transmembrane region" description="Helical" evidence="6">
    <location>
        <begin position="441"/>
        <end position="459"/>
    </location>
</feature>
<comment type="caution">
    <text evidence="7">The sequence shown here is derived from an EMBL/GenBank/DDBJ whole genome shotgun (WGS) entry which is preliminary data.</text>
</comment>
<feature type="transmembrane region" description="Helical" evidence="6">
    <location>
        <begin position="59"/>
        <end position="79"/>
    </location>
</feature>
<dbReference type="Pfam" id="PF01943">
    <property type="entry name" value="Polysacc_synt"/>
    <property type="match status" value="1"/>
</dbReference>
<dbReference type="Proteomes" id="UP001202674">
    <property type="component" value="Unassembled WGS sequence"/>
</dbReference>
<feature type="transmembrane region" description="Helical" evidence="6">
    <location>
        <begin position="127"/>
        <end position="149"/>
    </location>
</feature>
<name>A0AAE3K3Y3_9EURY</name>